<dbReference type="EMBL" id="KV419399">
    <property type="protein sequence ID" value="KZS96423.1"/>
    <property type="molecule type" value="Genomic_DNA"/>
</dbReference>
<feature type="region of interest" description="Disordered" evidence="1">
    <location>
        <begin position="84"/>
        <end position="109"/>
    </location>
</feature>
<sequence>MENVPEGVRRCSRATCSRELPLNATQKTCDTCRELGKLHKANSRKRQRENDTAEDSRRQPQPPIQSRAPLEAVTNHINGEETTFLHTPVPSLSRDAETASQDPDTRAGCEANPDAFENNNNIPRDPTCFDTLQDFFVYFRDIVQKGNPRVHARIFLPADPLVTFRERVRITSEEIWSVSGWRFT</sequence>
<dbReference type="Proteomes" id="UP000076722">
    <property type="component" value="Unassembled WGS sequence"/>
</dbReference>
<feature type="compositionally biased region" description="Basic and acidic residues" evidence="1">
    <location>
        <begin position="48"/>
        <end position="58"/>
    </location>
</feature>
<name>A0A164XYZ1_9AGAM</name>
<evidence type="ECO:0000313" key="2">
    <source>
        <dbReference type="EMBL" id="KZS96423.1"/>
    </source>
</evidence>
<evidence type="ECO:0000313" key="3">
    <source>
        <dbReference type="Proteomes" id="UP000076722"/>
    </source>
</evidence>
<protein>
    <submittedName>
        <fullName evidence="2">Uncharacterized protein</fullName>
    </submittedName>
</protein>
<accession>A0A164XYZ1</accession>
<keyword evidence="3" id="KW-1185">Reference proteome</keyword>
<gene>
    <name evidence="2" type="ORF">SISNIDRAFT_482988</name>
</gene>
<reference evidence="2 3" key="1">
    <citation type="journal article" date="2016" name="Mol. Biol. Evol.">
        <title>Comparative Genomics of Early-Diverging Mushroom-Forming Fungi Provides Insights into the Origins of Lignocellulose Decay Capabilities.</title>
        <authorList>
            <person name="Nagy L.G."/>
            <person name="Riley R."/>
            <person name="Tritt A."/>
            <person name="Adam C."/>
            <person name="Daum C."/>
            <person name="Floudas D."/>
            <person name="Sun H."/>
            <person name="Yadav J.S."/>
            <person name="Pangilinan J."/>
            <person name="Larsson K.H."/>
            <person name="Matsuura K."/>
            <person name="Barry K."/>
            <person name="Labutti K."/>
            <person name="Kuo R."/>
            <person name="Ohm R.A."/>
            <person name="Bhattacharya S.S."/>
            <person name="Shirouzu T."/>
            <person name="Yoshinaga Y."/>
            <person name="Martin F.M."/>
            <person name="Grigoriev I.V."/>
            <person name="Hibbett D.S."/>
        </authorList>
    </citation>
    <scope>NUCLEOTIDE SEQUENCE [LARGE SCALE GENOMIC DNA]</scope>
    <source>
        <strain evidence="2 3">HHB9708</strain>
    </source>
</reference>
<organism evidence="2 3">
    <name type="scientific">Sistotremastrum niveocremeum HHB9708</name>
    <dbReference type="NCBI Taxonomy" id="1314777"/>
    <lineage>
        <taxon>Eukaryota</taxon>
        <taxon>Fungi</taxon>
        <taxon>Dikarya</taxon>
        <taxon>Basidiomycota</taxon>
        <taxon>Agaricomycotina</taxon>
        <taxon>Agaricomycetes</taxon>
        <taxon>Sistotremastrales</taxon>
        <taxon>Sistotremastraceae</taxon>
        <taxon>Sertulicium</taxon>
        <taxon>Sertulicium niveocremeum</taxon>
    </lineage>
</organism>
<dbReference type="AlphaFoldDB" id="A0A164XYZ1"/>
<evidence type="ECO:0000256" key="1">
    <source>
        <dbReference type="SAM" id="MobiDB-lite"/>
    </source>
</evidence>
<dbReference type="OrthoDB" id="3049698at2759"/>
<proteinExistence type="predicted"/>
<feature type="region of interest" description="Disordered" evidence="1">
    <location>
        <begin position="40"/>
        <end position="70"/>
    </location>
</feature>